<dbReference type="InterPro" id="IPR036864">
    <property type="entry name" value="Zn2-C6_fun-type_DNA-bd_sf"/>
</dbReference>
<dbReference type="PANTHER" id="PTHR31845:SF17">
    <property type="entry name" value="ZN(II)2CYS6 TRANSCRIPTION FACTOR (EUROFUNG)"/>
    <property type="match status" value="1"/>
</dbReference>
<dbReference type="OrthoDB" id="4060227at2759"/>
<keyword evidence="4" id="KW-0804">Transcription</keyword>
<dbReference type="CDD" id="cd00067">
    <property type="entry name" value="GAL4"/>
    <property type="match status" value="1"/>
</dbReference>
<dbReference type="AlphaFoldDB" id="A0A1V6U1F1"/>
<dbReference type="STRING" id="303698.A0A1V6U1F1"/>
<proteinExistence type="predicted"/>
<organism evidence="6 7">
    <name type="scientific">Penicillium steckii</name>
    <dbReference type="NCBI Taxonomy" id="303698"/>
    <lineage>
        <taxon>Eukaryota</taxon>
        <taxon>Fungi</taxon>
        <taxon>Dikarya</taxon>
        <taxon>Ascomycota</taxon>
        <taxon>Pezizomycotina</taxon>
        <taxon>Eurotiomycetes</taxon>
        <taxon>Eurotiomycetidae</taxon>
        <taxon>Eurotiales</taxon>
        <taxon>Aspergillaceae</taxon>
        <taxon>Penicillium</taxon>
    </lineage>
</organism>
<dbReference type="GO" id="GO:0008270">
    <property type="term" value="F:zinc ion binding"/>
    <property type="evidence" value="ECO:0007669"/>
    <property type="project" value="InterPro"/>
</dbReference>
<sequence>MAPRSAAMTLRESFGDRKIPDISRKITACVSCRKLKVRKSFIGLEQKLELTIMGIKIKCHMNNDQPPCMRCKTRGTTCTVNKSLQTLLEGDASWKEQMEDRMATLEAHLLSIRAEQLKPTSSFSHHSSQITDLGIHHENRTKSLPDSSQIMTLNLSCSLGAFPASSMINFSLTDPRGPSKQGFDIFSRQLIPLEVAEDLFLFFKRKMNPFAHDVLTEIDTLTSVSERSSLLTTVVCTVAALCSGSSYYRILFDNLKNQVSGKVFSNNHDFDDVRALCIGALWLNEISTALNSLVVRISTELNLHRCITKIPHTKRACYDRTRLYFLVYLCDHHCSLSHGKPPLTRDFHSLKSPRDFLKTEYSSMSDIKLISLVELWSISNRVFDMFGADVDNCVATQRLSEIPSLSDAYERWYHEWLGILTLFENSGPFTRRVFDLYYYSARLYLFSHVFRGRAPETGDCPLSEKAANDVESFADAALKSALAIICLITQESGLQNLPYYLGTVTAFASVCLVKVSSQSKLITCDRDESDVSAHLSRLVHVIQSSYTTTQDHSSHPMQGVAESLEAILRGETYSNGDGSFNLNEGFGFDSAFEGLDMFTGDYEQVSPLLTTSVTSGNRGQA</sequence>
<keyword evidence="3" id="KW-0238">DNA-binding</keyword>
<reference evidence="7" key="1">
    <citation type="journal article" date="2017" name="Nat. Microbiol.">
        <title>Global analysis of biosynthetic gene clusters reveals vast potential of secondary metabolite production in Penicillium species.</title>
        <authorList>
            <person name="Nielsen J.C."/>
            <person name="Grijseels S."/>
            <person name="Prigent S."/>
            <person name="Ji B."/>
            <person name="Dainat J."/>
            <person name="Nielsen K.F."/>
            <person name="Frisvad J.C."/>
            <person name="Workman M."/>
            <person name="Nielsen J."/>
        </authorList>
    </citation>
    <scope>NUCLEOTIDE SEQUENCE [LARGE SCALE GENOMIC DNA]</scope>
    <source>
        <strain evidence="7">IBT 24891</strain>
    </source>
</reference>
<comment type="caution">
    <text evidence="6">The sequence shown here is derived from an EMBL/GenBank/DDBJ whole genome shotgun (WGS) entry which is preliminary data.</text>
</comment>
<gene>
    <name evidence="6" type="ORF">PENSTE_c001G03121</name>
</gene>
<dbReference type="InterPro" id="IPR001138">
    <property type="entry name" value="Zn2Cys6_DnaBD"/>
</dbReference>
<dbReference type="Proteomes" id="UP000191285">
    <property type="component" value="Unassembled WGS sequence"/>
</dbReference>
<accession>A0A1V6U1F1</accession>
<evidence type="ECO:0000313" key="6">
    <source>
        <dbReference type="EMBL" id="OQE31919.1"/>
    </source>
</evidence>
<dbReference type="GO" id="GO:0000976">
    <property type="term" value="F:transcription cis-regulatory region binding"/>
    <property type="evidence" value="ECO:0007669"/>
    <property type="project" value="TreeGrafter"/>
</dbReference>
<dbReference type="GO" id="GO:0000981">
    <property type="term" value="F:DNA-binding transcription factor activity, RNA polymerase II-specific"/>
    <property type="evidence" value="ECO:0007669"/>
    <property type="project" value="InterPro"/>
</dbReference>
<keyword evidence="7" id="KW-1185">Reference proteome</keyword>
<name>A0A1V6U1F1_9EURO</name>
<protein>
    <submittedName>
        <fullName evidence="6">Uncharacterized protein</fullName>
    </submittedName>
</protein>
<evidence type="ECO:0000256" key="1">
    <source>
        <dbReference type="ARBA" id="ARBA00004123"/>
    </source>
</evidence>
<keyword evidence="2" id="KW-0805">Transcription regulation</keyword>
<dbReference type="InterPro" id="IPR051089">
    <property type="entry name" value="prtT"/>
</dbReference>
<evidence type="ECO:0000313" key="7">
    <source>
        <dbReference type="Proteomes" id="UP000191285"/>
    </source>
</evidence>
<dbReference type="Gene3D" id="4.10.240.10">
    <property type="entry name" value="Zn(2)-C6 fungal-type DNA-binding domain"/>
    <property type="match status" value="1"/>
</dbReference>
<dbReference type="CDD" id="cd12148">
    <property type="entry name" value="fungal_TF_MHR"/>
    <property type="match status" value="1"/>
</dbReference>
<comment type="subcellular location">
    <subcellularLocation>
        <location evidence="1">Nucleus</location>
    </subcellularLocation>
</comment>
<evidence type="ECO:0000256" key="5">
    <source>
        <dbReference type="ARBA" id="ARBA00023242"/>
    </source>
</evidence>
<dbReference type="GO" id="GO:0005634">
    <property type="term" value="C:nucleus"/>
    <property type="evidence" value="ECO:0007669"/>
    <property type="project" value="UniProtKB-SubCell"/>
</dbReference>
<dbReference type="PANTHER" id="PTHR31845">
    <property type="entry name" value="FINGER DOMAIN PROTEIN, PUTATIVE-RELATED"/>
    <property type="match status" value="1"/>
</dbReference>
<keyword evidence="5" id="KW-0539">Nucleus</keyword>
<dbReference type="EMBL" id="MLKD01000001">
    <property type="protein sequence ID" value="OQE31919.1"/>
    <property type="molecule type" value="Genomic_DNA"/>
</dbReference>
<evidence type="ECO:0000256" key="2">
    <source>
        <dbReference type="ARBA" id="ARBA00023015"/>
    </source>
</evidence>
<evidence type="ECO:0000256" key="3">
    <source>
        <dbReference type="ARBA" id="ARBA00023125"/>
    </source>
</evidence>
<evidence type="ECO:0000256" key="4">
    <source>
        <dbReference type="ARBA" id="ARBA00023163"/>
    </source>
</evidence>